<accession>A0A917QJX6</accession>
<dbReference type="EMBL" id="BMMF01000017">
    <property type="protein sequence ID" value="GGK53414.1"/>
    <property type="molecule type" value="Genomic_DNA"/>
</dbReference>
<dbReference type="SUPFAM" id="SSF53807">
    <property type="entry name" value="Helical backbone' metal receptor"/>
    <property type="match status" value="1"/>
</dbReference>
<dbReference type="PRINTS" id="PR00691">
    <property type="entry name" value="ADHESINB"/>
</dbReference>
<protein>
    <submittedName>
        <fullName evidence="8">Manganese transporter</fullName>
    </submittedName>
</protein>
<proteinExistence type="inferred from homology"/>
<dbReference type="PROSITE" id="PS51318">
    <property type="entry name" value="TAT"/>
    <property type="match status" value="1"/>
</dbReference>
<dbReference type="InterPro" id="IPR006128">
    <property type="entry name" value="Lipoprotein_PsaA-like"/>
</dbReference>
<feature type="signal peptide" evidence="7">
    <location>
        <begin position="1"/>
        <end position="22"/>
    </location>
</feature>
<evidence type="ECO:0000256" key="1">
    <source>
        <dbReference type="ARBA" id="ARBA00004196"/>
    </source>
</evidence>
<dbReference type="GO" id="GO:0046872">
    <property type="term" value="F:metal ion binding"/>
    <property type="evidence" value="ECO:0007669"/>
    <property type="project" value="UniProtKB-KW"/>
</dbReference>
<dbReference type="GO" id="GO:0007155">
    <property type="term" value="P:cell adhesion"/>
    <property type="evidence" value="ECO:0007669"/>
    <property type="project" value="InterPro"/>
</dbReference>
<reference evidence="8 9" key="1">
    <citation type="journal article" date="2014" name="Int. J. Syst. Evol. Microbiol.">
        <title>Complete genome sequence of Corynebacterium casei LMG S-19264T (=DSM 44701T), isolated from a smear-ripened cheese.</title>
        <authorList>
            <consortium name="US DOE Joint Genome Institute (JGI-PGF)"/>
            <person name="Walter F."/>
            <person name="Albersmeier A."/>
            <person name="Kalinowski J."/>
            <person name="Ruckert C."/>
        </authorList>
    </citation>
    <scope>NUCLEOTIDE SEQUENCE [LARGE SCALE GENOMIC DNA]</scope>
    <source>
        <strain evidence="8 9">CGMCC 1.9161</strain>
    </source>
</reference>
<dbReference type="AlphaFoldDB" id="A0A917QJX6"/>
<evidence type="ECO:0000256" key="6">
    <source>
        <dbReference type="RuleBase" id="RU003512"/>
    </source>
</evidence>
<dbReference type="PANTHER" id="PTHR42953">
    <property type="entry name" value="HIGH-AFFINITY ZINC UPTAKE SYSTEM PROTEIN ZNUA-RELATED"/>
    <property type="match status" value="1"/>
</dbReference>
<evidence type="ECO:0000256" key="2">
    <source>
        <dbReference type="ARBA" id="ARBA00011028"/>
    </source>
</evidence>
<keyword evidence="5 7" id="KW-0732">Signal</keyword>
<dbReference type="InterPro" id="IPR006311">
    <property type="entry name" value="TAT_signal"/>
</dbReference>
<dbReference type="Gene3D" id="3.40.50.1980">
    <property type="entry name" value="Nitrogenase molybdenum iron protein domain"/>
    <property type="match status" value="2"/>
</dbReference>
<gene>
    <name evidence="8" type="primary">mtsA</name>
    <name evidence="8" type="ORF">GCM10011322_45300</name>
</gene>
<evidence type="ECO:0000313" key="8">
    <source>
        <dbReference type="EMBL" id="GGK53414.1"/>
    </source>
</evidence>
<dbReference type="GO" id="GO:0030313">
    <property type="term" value="C:cell envelope"/>
    <property type="evidence" value="ECO:0007669"/>
    <property type="project" value="UniProtKB-SubCell"/>
</dbReference>
<feature type="chain" id="PRO_5037623195" evidence="7">
    <location>
        <begin position="23"/>
        <end position="329"/>
    </location>
</feature>
<evidence type="ECO:0000256" key="4">
    <source>
        <dbReference type="ARBA" id="ARBA00022723"/>
    </source>
</evidence>
<evidence type="ECO:0000313" key="9">
    <source>
        <dbReference type="Proteomes" id="UP000600449"/>
    </source>
</evidence>
<dbReference type="Proteomes" id="UP000600449">
    <property type="component" value="Unassembled WGS sequence"/>
</dbReference>
<comment type="caution">
    <text evidence="8">The sequence shown here is derived from an EMBL/GenBank/DDBJ whole genome shotgun (WGS) entry which is preliminary data.</text>
</comment>
<comment type="similarity">
    <text evidence="2 6">Belongs to the bacterial solute-binding protein 9 family.</text>
</comment>
<organism evidence="8 9">
    <name type="scientific">Salinarimonas ramus</name>
    <dbReference type="NCBI Taxonomy" id="690164"/>
    <lineage>
        <taxon>Bacteria</taxon>
        <taxon>Pseudomonadati</taxon>
        <taxon>Pseudomonadota</taxon>
        <taxon>Alphaproteobacteria</taxon>
        <taxon>Hyphomicrobiales</taxon>
        <taxon>Salinarimonadaceae</taxon>
        <taxon>Salinarimonas</taxon>
    </lineage>
</organism>
<dbReference type="GO" id="GO:0030001">
    <property type="term" value="P:metal ion transport"/>
    <property type="evidence" value="ECO:0007669"/>
    <property type="project" value="InterPro"/>
</dbReference>
<sequence>MTVTKRSVLGLAACVAAGIAAAGLVGPQPARAQAEAPVEVVATTGMIADAARAVGGDLVEVTALMGAGIDPHAYRQTRTDILALANADLVVWNGLYLEAQMEEFLLDLADRGPVVAVAEALPEDRLVAHDDYEGRFDPHVWMDPRLWSGVVEAVRDALVSVAPEHEAAFAANAEAHLADIARLADYADGVLASVPEGSRVLLSAHDAFNYFGRAYGFEVLGIQGISTESEAGLARMEELVDLLVSRDIGAIFVESSVSDRNIRALIEGAAARGHEVVVGGELFSDAMGEPGTYEGTYIGMIDHNATTIARALGGEAPERGMDGRLAAGT</sequence>
<keyword evidence="4" id="KW-0479">Metal-binding</keyword>
<dbReference type="InterPro" id="IPR006127">
    <property type="entry name" value="ZnuA-like"/>
</dbReference>
<dbReference type="RefSeq" id="WP_188915557.1">
    <property type="nucleotide sequence ID" value="NZ_BMMF01000017.1"/>
</dbReference>
<keyword evidence="3 6" id="KW-0813">Transport</keyword>
<dbReference type="PRINTS" id="PR00690">
    <property type="entry name" value="ADHESNFAMILY"/>
</dbReference>
<evidence type="ECO:0000256" key="5">
    <source>
        <dbReference type="ARBA" id="ARBA00022729"/>
    </source>
</evidence>
<evidence type="ECO:0000256" key="7">
    <source>
        <dbReference type="SAM" id="SignalP"/>
    </source>
</evidence>
<dbReference type="Pfam" id="PF01297">
    <property type="entry name" value="ZnuA"/>
    <property type="match status" value="1"/>
</dbReference>
<evidence type="ECO:0000256" key="3">
    <source>
        <dbReference type="ARBA" id="ARBA00022448"/>
    </source>
</evidence>
<comment type="subcellular location">
    <subcellularLocation>
        <location evidence="1">Cell envelope</location>
    </subcellularLocation>
</comment>
<name>A0A917QJX6_9HYPH</name>
<dbReference type="InterPro" id="IPR050492">
    <property type="entry name" value="Bact_metal-bind_prot9"/>
</dbReference>
<dbReference type="PANTHER" id="PTHR42953:SF1">
    <property type="entry name" value="METAL-BINDING PROTEIN HI_0362-RELATED"/>
    <property type="match status" value="1"/>
</dbReference>
<dbReference type="InterPro" id="IPR006129">
    <property type="entry name" value="AdhesinB"/>
</dbReference>
<keyword evidence="9" id="KW-1185">Reference proteome</keyword>